<gene>
    <name evidence="1" type="ORF">AAJ76_2700034880</name>
</gene>
<evidence type="ECO:0000313" key="2">
    <source>
        <dbReference type="Proteomes" id="UP000034350"/>
    </source>
</evidence>
<protein>
    <submittedName>
        <fullName evidence="1">Uncharacterized protein</fullName>
    </submittedName>
</protein>
<dbReference type="EMBL" id="JPQZ01000027">
    <property type="protein sequence ID" value="KKO75248.1"/>
    <property type="molecule type" value="Genomic_DNA"/>
</dbReference>
<dbReference type="AlphaFoldDB" id="A0A0F9WQN1"/>
<dbReference type="RefSeq" id="XP_024330990.1">
    <property type="nucleotide sequence ID" value="XM_024474880.1"/>
</dbReference>
<reference evidence="1 2" key="1">
    <citation type="journal article" date="2015" name="Environ. Microbiol.">
        <title>Genome analyses suggest the presence of polyploidy and recent human-driven expansions in eight global populations of the honeybee pathogen Nosema ceranae.</title>
        <authorList>
            <person name="Pelin A."/>
            <person name="Selman M."/>
            <person name="Aris-Brosou S."/>
            <person name="Farinelli L."/>
            <person name="Corradi N."/>
        </authorList>
    </citation>
    <scope>NUCLEOTIDE SEQUENCE [LARGE SCALE GENOMIC DNA]</scope>
    <source>
        <strain evidence="1 2">PA08 1199</strain>
    </source>
</reference>
<dbReference type="GeneID" id="36319808"/>
<dbReference type="VEuPathDB" id="MicrosporidiaDB:NCER_101285"/>
<evidence type="ECO:0000313" key="1">
    <source>
        <dbReference type="EMBL" id="KKO75248.1"/>
    </source>
</evidence>
<sequence length="246" mass="29836">MHLKIEYKVITPCITFKSSVKYCLVKSTLRLLHYRYLFVSNNLKIKYKNPEYFFITKKSHAFYHTLDVDLSLQYNNNQKYFIIFKNIIYVKKFNLQLFHTRFTNQLNLNDYFFTRNISRSLDVKINIYTKKEKAIKKEINLHLDFTPPRKYLLFILKTLSSSSSQEILLKRCIFNFKNVKGNEDVYLYIKDNHNLIEVEEESNMVLIIDDCILYYQNNKDNLQDLSYVMKKEYIFKPIEMFSYQNI</sequence>
<comment type="caution">
    <text evidence="1">The sequence shown here is derived from an EMBL/GenBank/DDBJ whole genome shotgun (WGS) entry which is preliminary data.</text>
</comment>
<accession>A0A0F9WQN1</accession>
<dbReference type="VEuPathDB" id="MicrosporidiaDB:G9O61_00g013280"/>
<proteinExistence type="predicted"/>
<name>A0A0F9WQN1_9MICR</name>
<organism evidence="1 2">
    <name type="scientific">Vairimorpha ceranae</name>
    <dbReference type="NCBI Taxonomy" id="40302"/>
    <lineage>
        <taxon>Eukaryota</taxon>
        <taxon>Fungi</taxon>
        <taxon>Fungi incertae sedis</taxon>
        <taxon>Microsporidia</taxon>
        <taxon>Nosematidae</taxon>
        <taxon>Vairimorpha</taxon>
    </lineage>
</organism>
<dbReference type="VEuPathDB" id="MicrosporidiaDB:AAJ76_2700034880"/>
<dbReference type="Proteomes" id="UP000034350">
    <property type="component" value="Unassembled WGS sequence"/>
</dbReference>
<keyword evidence="2" id="KW-1185">Reference proteome</keyword>